<comment type="caution">
    <text evidence="3">The sequence shown here is derived from an EMBL/GenBank/DDBJ whole genome shotgun (WGS) entry which is preliminary data.</text>
</comment>
<reference evidence="3 4" key="1">
    <citation type="journal article" date="2024" name="Nat. Commun.">
        <title>Phylogenomics reveals the evolutionary origins of lichenization in chlorophyte algae.</title>
        <authorList>
            <person name="Puginier C."/>
            <person name="Libourel C."/>
            <person name="Otte J."/>
            <person name="Skaloud P."/>
            <person name="Haon M."/>
            <person name="Grisel S."/>
            <person name="Petersen M."/>
            <person name="Berrin J.G."/>
            <person name="Delaux P.M."/>
            <person name="Dal Grande F."/>
            <person name="Keller J."/>
        </authorList>
    </citation>
    <scope>NUCLEOTIDE SEQUENCE [LARGE SCALE GENOMIC DNA]</scope>
    <source>
        <strain evidence="3 4">SAG 2036</strain>
    </source>
</reference>
<feature type="coiled-coil region" evidence="1">
    <location>
        <begin position="375"/>
        <end position="476"/>
    </location>
</feature>
<feature type="compositionally biased region" description="Polar residues" evidence="2">
    <location>
        <begin position="39"/>
        <end position="50"/>
    </location>
</feature>
<dbReference type="EMBL" id="JALJOQ010000121">
    <property type="protein sequence ID" value="KAK9795919.1"/>
    <property type="molecule type" value="Genomic_DNA"/>
</dbReference>
<proteinExistence type="predicted"/>
<evidence type="ECO:0000256" key="1">
    <source>
        <dbReference type="SAM" id="Coils"/>
    </source>
</evidence>
<feature type="region of interest" description="Disordered" evidence="2">
    <location>
        <begin position="918"/>
        <end position="1002"/>
    </location>
</feature>
<evidence type="ECO:0000256" key="2">
    <source>
        <dbReference type="SAM" id="MobiDB-lite"/>
    </source>
</evidence>
<feature type="region of interest" description="Disordered" evidence="2">
    <location>
        <begin position="1105"/>
        <end position="1126"/>
    </location>
</feature>
<feature type="compositionally biased region" description="Acidic residues" evidence="2">
    <location>
        <begin position="918"/>
        <end position="928"/>
    </location>
</feature>
<sequence>MAGFATGTHLSSRKGPAKPKGLPALTRVQRAAAAFQGSPMRSSGLSTRTSLPKAPPNDPQRQGNIWQRYEQLEKDHRSLSSSNQELADERDRHKKTQARLEGALLDLQRQNKDMQAKLPQDSAPPLSRDSAEVLRGLSPDASGSSHTRELEASAGGAGAAENLKLLEEIRQLQARNRQLEEAASDAPRPLAGGAAFSSDSMQVATLQGRIQRLEERNRNLIAELARGQGSRPASPYGTPTATSPFAFRAAAEDADAAALRQQNESLQQQVTQLQQELSQSRPPTADAARLLELEEEVARLKGTALPPLAPGQRSPSLQRSLSKTASTGAETQTPGAPTLTKAPSIGGGVAQLQSAGSTISETEALQAYGNLQVSVSKLTSENSRLQQKVLRIESESLRTAELEEANKKLTQENMRLQSKVLRFDLGVTPPPSEAARLPSGMGEAEKQLVDELKDENAQLREDNDKLVEYLESLETKLAQGRASGGAVPVPVPAAGLEGQRSESGGMSQPLTSRGSLDSFVQLKSQNSALEDENKKLRDALKDMRSQATAAANRRNVSTIPIPVVLDSKDEVDKELWFTVEDLHAQNTQLLAQVNKLKEAQGLQGTPARDGATGDVDQLRRQVAALTESRAAEINEDNIRLINQLSEEVANLQDNTARLNRKLASGTPVSEAEALREALNTNDSLMSERNKMGQEVRRLAEKNTRLIEENETLLQRQGVGASGLSESQVAAASGAAAGAGAAAGNRSLGEKGRAASMLRRFTFGRKKDGKQSSKDTDDASSIASTDRDSNLEPLHTAGSRGSGHGDRPQTPPENLVSEVLEENQKTLEDNRRLLEENRRLNETLATVKEMEAANAELQEENKRLTEGMALVKDLTDENGRQGDEIKRLTDSLNQCLDENKTLTNRLIDAALQNDDDLFDAAFADPDDEPVAAKPPKTPKPQLDAAAQAQLEAEQAEKRRQAEAAQKRQQEMEAQAREREEQQKKDAERRAALNQRASMQLADYEKSRVTPEAYKKAKTSAFARLSQFNNKVMDARKPRGANAGGLGASSQAGSINEDAVWAPKDLDLQRPQPPAGVGAGEEALVGLHEAGRRRSQAEEAKAELARKIEGLRHGAQEPAGRDLSDRRRTTSDMIANRREAEQQADQQAMRKRANEQVRAAYYRFAGNEDVGSFMKSIGFPGFASSLSSSTGAREDFRNAIKTTADVMAGPPSSQRALAEAAHALLKDWLADYNKLHG</sequence>
<feature type="compositionally biased region" description="Low complexity" evidence="2">
    <location>
        <begin position="484"/>
        <end position="495"/>
    </location>
</feature>
<dbReference type="AlphaFoldDB" id="A0AAW1NR68"/>
<protein>
    <submittedName>
        <fullName evidence="3">Uncharacterized protein</fullName>
    </submittedName>
</protein>
<name>A0AAW1NR68_9CHLO</name>
<feature type="coiled-coil region" evidence="1">
    <location>
        <begin position="579"/>
        <end position="715"/>
    </location>
</feature>
<dbReference type="Proteomes" id="UP001465755">
    <property type="component" value="Unassembled WGS sequence"/>
</dbReference>
<evidence type="ECO:0000313" key="4">
    <source>
        <dbReference type="Proteomes" id="UP001465755"/>
    </source>
</evidence>
<accession>A0AAW1NR68</accession>
<feature type="region of interest" description="Disordered" evidence="2">
    <location>
        <begin position="481"/>
        <end position="513"/>
    </location>
</feature>
<feature type="region of interest" description="Disordered" evidence="2">
    <location>
        <begin position="760"/>
        <end position="812"/>
    </location>
</feature>
<evidence type="ECO:0000313" key="3">
    <source>
        <dbReference type="EMBL" id="KAK9795919.1"/>
    </source>
</evidence>
<feature type="compositionally biased region" description="Basic and acidic residues" evidence="2">
    <location>
        <begin position="764"/>
        <end position="776"/>
    </location>
</feature>
<organism evidence="3 4">
    <name type="scientific">Symbiochloris irregularis</name>
    <dbReference type="NCBI Taxonomy" id="706552"/>
    <lineage>
        <taxon>Eukaryota</taxon>
        <taxon>Viridiplantae</taxon>
        <taxon>Chlorophyta</taxon>
        <taxon>core chlorophytes</taxon>
        <taxon>Trebouxiophyceae</taxon>
        <taxon>Trebouxiales</taxon>
        <taxon>Trebouxiaceae</taxon>
        <taxon>Symbiochloris</taxon>
    </lineage>
</organism>
<keyword evidence="1" id="KW-0175">Coiled coil</keyword>
<keyword evidence="4" id="KW-1185">Reference proteome</keyword>
<feature type="region of interest" description="Disordered" evidence="2">
    <location>
        <begin position="302"/>
        <end position="344"/>
    </location>
</feature>
<feature type="compositionally biased region" description="Basic and acidic residues" evidence="2">
    <location>
        <begin position="953"/>
        <end position="989"/>
    </location>
</feature>
<feature type="region of interest" description="Disordered" evidence="2">
    <location>
        <begin position="1"/>
        <end position="158"/>
    </location>
</feature>
<dbReference type="PANTHER" id="PTHR23159">
    <property type="entry name" value="CENTROSOMAL PROTEIN 2"/>
    <property type="match status" value="1"/>
</dbReference>
<feature type="compositionally biased region" description="Polar residues" evidence="2">
    <location>
        <begin position="501"/>
        <end position="513"/>
    </location>
</feature>
<feature type="coiled-coil region" evidence="1">
    <location>
        <begin position="519"/>
        <end position="553"/>
    </location>
</feature>
<feature type="coiled-coil region" evidence="1">
    <location>
        <begin position="815"/>
        <end position="904"/>
    </location>
</feature>
<feature type="coiled-coil region" evidence="1">
    <location>
        <begin position="162"/>
        <end position="276"/>
    </location>
</feature>
<gene>
    <name evidence="3" type="ORF">WJX73_003637</name>
</gene>
<dbReference type="PANTHER" id="PTHR23159:SF31">
    <property type="entry name" value="CENTROSOME-ASSOCIATED PROTEIN CEP250 ISOFORM X1"/>
    <property type="match status" value="1"/>
</dbReference>
<feature type="compositionally biased region" description="Polar residues" evidence="2">
    <location>
        <begin position="313"/>
        <end position="335"/>
    </location>
</feature>